<sequence>MGQTLWFKALEKEKLAVRTARDAAEVVGWLDTGNYALNWAISGRFGRGYPLGHTVEVFGDPSTGKSFLLARAMAMVQAMKGVALLDDTEGAYNVEWMASLGVNPDHLAYYQSRTVKDHLEVATAFLNAYSSLAAAGKVKGPGLLCCDSLALLSTTHELEVRLEKKDMSKAAELKAFFRMVGGDINKLPVVHLSANHTIANIGPGFQKRTTPGGGGPKFQASVRIDLRSVIRLKKDDVGYVGVLCRAVVDKNRIAAPWKEVRLAIPFHQTISPASGLIPCLLDLGILEEAGQFLRYKGKKTQLRTFKSKQSVLRQDEEAERLLDMIPEVLDEADEYLEEYTPTIQGSIPEGSEGEDE</sequence>
<dbReference type="InterPro" id="IPR000629">
    <property type="entry name" value="RNA-helicase_DEAD-box_CS"/>
</dbReference>
<reference evidence="6" key="1">
    <citation type="journal article" date="2015" name="Nature">
        <title>Complex archaea that bridge the gap between prokaryotes and eukaryotes.</title>
        <authorList>
            <person name="Spang A."/>
            <person name="Saw J.H."/>
            <person name="Jorgensen S.L."/>
            <person name="Zaremba-Niedzwiedzka K."/>
            <person name="Martijn J."/>
            <person name="Lind A.E."/>
            <person name="van Eijk R."/>
            <person name="Schleper C."/>
            <person name="Guy L."/>
            <person name="Ettema T.J."/>
        </authorList>
    </citation>
    <scope>NUCLEOTIDE SEQUENCE</scope>
</reference>
<evidence type="ECO:0000256" key="2">
    <source>
        <dbReference type="ARBA" id="ARBA00022741"/>
    </source>
</evidence>
<dbReference type="PANTHER" id="PTHR45900">
    <property type="entry name" value="RECA"/>
    <property type="match status" value="1"/>
</dbReference>
<dbReference type="GO" id="GO:0005524">
    <property type="term" value="F:ATP binding"/>
    <property type="evidence" value="ECO:0007669"/>
    <property type="project" value="UniProtKB-KW"/>
</dbReference>
<dbReference type="PROSITE" id="PS50163">
    <property type="entry name" value="RECA_3"/>
    <property type="match status" value="1"/>
</dbReference>
<dbReference type="InterPro" id="IPR049428">
    <property type="entry name" value="RecA-like_N"/>
</dbReference>
<dbReference type="GO" id="GO:0008094">
    <property type="term" value="F:ATP-dependent activity, acting on DNA"/>
    <property type="evidence" value="ECO:0007669"/>
    <property type="project" value="InterPro"/>
</dbReference>
<dbReference type="EMBL" id="LAZR01000437">
    <property type="protein sequence ID" value="KKN68894.1"/>
    <property type="molecule type" value="Genomic_DNA"/>
</dbReference>
<keyword evidence="3" id="KW-0067">ATP-binding</keyword>
<evidence type="ECO:0000256" key="1">
    <source>
        <dbReference type="ARBA" id="ARBA00009391"/>
    </source>
</evidence>
<dbReference type="SUPFAM" id="SSF52540">
    <property type="entry name" value="P-loop containing nucleoside triphosphate hydrolases"/>
    <property type="match status" value="1"/>
</dbReference>
<feature type="domain" description="RecA family profile 2" evidence="5">
    <location>
        <begin position="204"/>
        <end position="276"/>
    </location>
</feature>
<proteinExistence type="inferred from homology"/>
<dbReference type="GO" id="GO:0006281">
    <property type="term" value="P:DNA repair"/>
    <property type="evidence" value="ECO:0007669"/>
    <property type="project" value="InterPro"/>
</dbReference>
<organism evidence="6">
    <name type="scientific">marine sediment metagenome</name>
    <dbReference type="NCBI Taxonomy" id="412755"/>
    <lineage>
        <taxon>unclassified sequences</taxon>
        <taxon>metagenomes</taxon>
        <taxon>ecological metagenomes</taxon>
    </lineage>
</organism>
<accession>A0A0F9SPM9</accession>
<dbReference type="InterPro" id="IPR013765">
    <property type="entry name" value="DNA_recomb/repair_RecA"/>
</dbReference>
<keyword evidence="2" id="KW-0547">Nucleotide-binding</keyword>
<dbReference type="GO" id="GO:0005829">
    <property type="term" value="C:cytosol"/>
    <property type="evidence" value="ECO:0007669"/>
    <property type="project" value="TreeGrafter"/>
</dbReference>
<dbReference type="InterPro" id="IPR020587">
    <property type="entry name" value="RecA_monomer-monomer_interface"/>
</dbReference>
<dbReference type="Gene3D" id="3.40.50.300">
    <property type="entry name" value="P-loop containing nucleotide triphosphate hydrolases"/>
    <property type="match status" value="1"/>
</dbReference>
<comment type="caution">
    <text evidence="6">The sequence shown here is derived from an EMBL/GenBank/DDBJ whole genome shotgun (WGS) entry which is preliminary data.</text>
</comment>
<evidence type="ECO:0000256" key="4">
    <source>
        <dbReference type="ARBA" id="ARBA00023172"/>
    </source>
</evidence>
<name>A0A0F9SPM9_9ZZZZ</name>
<dbReference type="InterPro" id="IPR027417">
    <property type="entry name" value="P-loop_NTPase"/>
</dbReference>
<dbReference type="AlphaFoldDB" id="A0A0F9SPM9"/>
<dbReference type="PROSITE" id="PS00039">
    <property type="entry name" value="DEAD_ATP_HELICASE"/>
    <property type="match status" value="1"/>
</dbReference>
<evidence type="ECO:0000313" key="6">
    <source>
        <dbReference type="EMBL" id="KKN68894.1"/>
    </source>
</evidence>
<evidence type="ECO:0000259" key="5">
    <source>
        <dbReference type="PROSITE" id="PS50163"/>
    </source>
</evidence>
<dbReference type="PANTHER" id="PTHR45900:SF1">
    <property type="entry name" value="MITOCHONDRIAL DNA REPAIR PROTEIN RECA HOMOLOG-RELATED"/>
    <property type="match status" value="1"/>
</dbReference>
<protein>
    <recommendedName>
        <fullName evidence="5">RecA family profile 2 domain-containing protein</fullName>
    </recommendedName>
</protein>
<dbReference type="GO" id="GO:0003697">
    <property type="term" value="F:single-stranded DNA binding"/>
    <property type="evidence" value="ECO:0007669"/>
    <property type="project" value="InterPro"/>
</dbReference>
<dbReference type="GO" id="GO:0006310">
    <property type="term" value="P:DNA recombination"/>
    <property type="evidence" value="ECO:0007669"/>
    <property type="project" value="UniProtKB-KW"/>
</dbReference>
<dbReference type="PRINTS" id="PR00142">
    <property type="entry name" value="RECA"/>
</dbReference>
<dbReference type="Pfam" id="PF00154">
    <property type="entry name" value="RecA_N"/>
    <property type="match status" value="1"/>
</dbReference>
<gene>
    <name evidence="6" type="ORF">LCGC14_0446800</name>
</gene>
<evidence type="ECO:0000256" key="3">
    <source>
        <dbReference type="ARBA" id="ARBA00022840"/>
    </source>
</evidence>
<keyword evidence="4" id="KW-0233">DNA recombination</keyword>
<comment type="similarity">
    <text evidence="1">Belongs to the RecA family.</text>
</comment>